<reference evidence="6" key="1">
    <citation type="submission" date="2014-09" db="EMBL/GenBank/DDBJ databases">
        <authorList>
            <person name="Magalhaes I.L.F."/>
            <person name="Oliveira U."/>
            <person name="Santos F.R."/>
            <person name="Vidigal T.H.D.A."/>
            <person name="Brescovit A.D."/>
            <person name="Santos A.J."/>
        </authorList>
    </citation>
    <scope>NUCLEOTIDE SEQUENCE</scope>
</reference>
<name>A0A0K8SGJ9_LYGHE</name>
<dbReference type="GO" id="GO:0004499">
    <property type="term" value="F:N,N-dimethylaniline monooxygenase activity"/>
    <property type="evidence" value="ECO:0007669"/>
    <property type="project" value="InterPro"/>
</dbReference>
<evidence type="ECO:0000256" key="4">
    <source>
        <dbReference type="ARBA" id="ARBA00023002"/>
    </source>
</evidence>
<dbReference type="PANTHER" id="PTHR23023">
    <property type="entry name" value="DIMETHYLANILINE MONOOXYGENASE"/>
    <property type="match status" value="1"/>
</dbReference>
<dbReference type="Pfam" id="PF00743">
    <property type="entry name" value="FMO-like"/>
    <property type="match status" value="1"/>
</dbReference>
<keyword evidence="2 5" id="KW-0285">Flavoprotein</keyword>
<keyword evidence="3 5" id="KW-0274">FAD</keyword>
<dbReference type="EMBL" id="GBRD01013405">
    <property type="protein sequence ID" value="JAG52421.1"/>
    <property type="molecule type" value="Transcribed_RNA"/>
</dbReference>
<keyword evidence="5" id="KW-0503">Monooxygenase</keyword>
<accession>A0A0K8SGJ9</accession>
<dbReference type="GO" id="GO:0050660">
    <property type="term" value="F:flavin adenine dinucleotide binding"/>
    <property type="evidence" value="ECO:0007669"/>
    <property type="project" value="InterPro"/>
</dbReference>
<evidence type="ECO:0000256" key="1">
    <source>
        <dbReference type="ARBA" id="ARBA00009183"/>
    </source>
</evidence>
<evidence type="ECO:0000313" key="6">
    <source>
        <dbReference type="EMBL" id="JAG52421.1"/>
    </source>
</evidence>
<evidence type="ECO:0000256" key="5">
    <source>
        <dbReference type="RuleBase" id="RU361177"/>
    </source>
</evidence>
<dbReference type="SUPFAM" id="SSF51905">
    <property type="entry name" value="FAD/NAD(P)-binding domain"/>
    <property type="match status" value="1"/>
</dbReference>
<comment type="cofactor">
    <cofactor evidence="5">
        <name>FAD</name>
        <dbReference type="ChEBI" id="CHEBI:57692"/>
    </cofactor>
</comment>
<dbReference type="AlphaFoldDB" id="A0A0K8SGJ9"/>
<comment type="similarity">
    <text evidence="1 5">Belongs to the FMO family.</text>
</comment>
<organism evidence="6">
    <name type="scientific">Lygus hesperus</name>
    <name type="common">Western plant bug</name>
    <dbReference type="NCBI Taxonomy" id="30085"/>
    <lineage>
        <taxon>Eukaryota</taxon>
        <taxon>Metazoa</taxon>
        <taxon>Ecdysozoa</taxon>
        <taxon>Arthropoda</taxon>
        <taxon>Hexapoda</taxon>
        <taxon>Insecta</taxon>
        <taxon>Pterygota</taxon>
        <taxon>Neoptera</taxon>
        <taxon>Paraneoptera</taxon>
        <taxon>Hemiptera</taxon>
        <taxon>Heteroptera</taxon>
        <taxon>Panheteroptera</taxon>
        <taxon>Cimicomorpha</taxon>
        <taxon>Miridae</taxon>
        <taxon>Mirini</taxon>
        <taxon>Lygus</taxon>
    </lineage>
</organism>
<keyword evidence="4 5" id="KW-0560">Oxidoreductase</keyword>
<dbReference type="EMBL" id="GBRD01013404">
    <property type="protein sequence ID" value="JAG52422.1"/>
    <property type="molecule type" value="Transcribed_RNA"/>
</dbReference>
<proteinExistence type="inferred from homology"/>
<dbReference type="InterPro" id="IPR050346">
    <property type="entry name" value="FMO-like"/>
</dbReference>
<protein>
    <recommendedName>
        <fullName evidence="5">Flavin-containing monooxygenase</fullName>
        <ecNumber evidence="5">1.-.-.-</ecNumber>
    </recommendedName>
</protein>
<dbReference type="EMBL" id="GBRD01013403">
    <property type="protein sequence ID" value="JAG52423.1"/>
    <property type="molecule type" value="Transcribed_RNA"/>
</dbReference>
<dbReference type="GO" id="GO:0050661">
    <property type="term" value="F:NADP binding"/>
    <property type="evidence" value="ECO:0007669"/>
    <property type="project" value="InterPro"/>
</dbReference>
<dbReference type="EC" id="1.-.-.-" evidence="5"/>
<sequence length="155" mass="18152">MYKNLRTNLPKELMLMEGLDYKTQDRSYLNHTEVLDYLNDYVVKFDLKKVIKFETKVTNVVRSPDDILGRHFTPSSFWEQLKLENTMLCLFAMDTTSYRTHLSWREQTLSKDDPSILTPTGYQRTSLDRRSSSSVAARLGGILPSTWRLTSKRFT</sequence>
<evidence type="ECO:0000256" key="3">
    <source>
        <dbReference type="ARBA" id="ARBA00022827"/>
    </source>
</evidence>
<dbReference type="Gene3D" id="3.50.50.60">
    <property type="entry name" value="FAD/NAD(P)-binding domain"/>
    <property type="match status" value="1"/>
</dbReference>
<evidence type="ECO:0000256" key="2">
    <source>
        <dbReference type="ARBA" id="ARBA00022630"/>
    </source>
</evidence>
<dbReference type="EMBL" id="GBRD01013402">
    <property type="protein sequence ID" value="JAG52424.1"/>
    <property type="molecule type" value="Transcribed_RNA"/>
</dbReference>
<dbReference type="InterPro" id="IPR036188">
    <property type="entry name" value="FAD/NAD-bd_sf"/>
</dbReference>
<dbReference type="InterPro" id="IPR020946">
    <property type="entry name" value="Flavin_mOase-like"/>
</dbReference>